<evidence type="ECO:0000256" key="2">
    <source>
        <dbReference type="SAM" id="Phobius"/>
    </source>
</evidence>
<evidence type="ECO:0000313" key="4">
    <source>
        <dbReference type="Proteomes" id="UP000054498"/>
    </source>
</evidence>
<dbReference type="Proteomes" id="UP000054498">
    <property type="component" value="Unassembled WGS sequence"/>
</dbReference>
<feature type="non-terminal residue" evidence="3">
    <location>
        <position position="96"/>
    </location>
</feature>
<protein>
    <submittedName>
        <fullName evidence="3">Uncharacterized protein</fullName>
    </submittedName>
</protein>
<keyword evidence="2" id="KW-0472">Membrane</keyword>
<keyword evidence="2" id="KW-0812">Transmembrane</keyword>
<organism evidence="3 4">
    <name type="scientific">Monoraphidium neglectum</name>
    <dbReference type="NCBI Taxonomy" id="145388"/>
    <lineage>
        <taxon>Eukaryota</taxon>
        <taxon>Viridiplantae</taxon>
        <taxon>Chlorophyta</taxon>
        <taxon>core chlorophytes</taxon>
        <taxon>Chlorophyceae</taxon>
        <taxon>CS clade</taxon>
        <taxon>Sphaeropleales</taxon>
        <taxon>Selenastraceae</taxon>
        <taxon>Monoraphidium</taxon>
    </lineage>
</organism>
<accession>A0A0D2MNJ2</accession>
<dbReference type="AlphaFoldDB" id="A0A0D2MNJ2"/>
<keyword evidence="2" id="KW-1133">Transmembrane helix</keyword>
<feature type="region of interest" description="Disordered" evidence="1">
    <location>
        <begin position="52"/>
        <end position="82"/>
    </location>
</feature>
<dbReference type="EMBL" id="KK103084">
    <property type="protein sequence ID" value="KIY96270.1"/>
    <property type="molecule type" value="Genomic_DNA"/>
</dbReference>
<name>A0A0D2MNJ2_9CHLO</name>
<sequence length="96" mass="9916">MPPRAAAGWHLHKRNTAARAATAWTVLATMGIAAPLLLLSLMMILQPAYADGAASSKGGPRKSGNAAAVPPPPPPVGQDFELQTKAGVYNPSLVVY</sequence>
<dbReference type="KEGG" id="mng:MNEG_11690"/>
<feature type="transmembrane region" description="Helical" evidence="2">
    <location>
        <begin position="21"/>
        <end position="45"/>
    </location>
</feature>
<proteinExistence type="predicted"/>
<evidence type="ECO:0000256" key="1">
    <source>
        <dbReference type="SAM" id="MobiDB-lite"/>
    </source>
</evidence>
<dbReference type="RefSeq" id="XP_013895290.1">
    <property type="nucleotide sequence ID" value="XM_014039836.1"/>
</dbReference>
<dbReference type="GeneID" id="25728978"/>
<keyword evidence="4" id="KW-1185">Reference proteome</keyword>
<evidence type="ECO:0000313" key="3">
    <source>
        <dbReference type="EMBL" id="KIY96270.1"/>
    </source>
</evidence>
<reference evidence="3 4" key="1">
    <citation type="journal article" date="2013" name="BMC Genomics">
        <title>Reconstruction of the lipid metabolism for the microalga Monoraphidium neglectum from its genome sequence reveals characteristics suitable for biofuel production.</title>
        <authorList>
            <person name="Bogen C."/>
            <person name="Al-Dilaimi A."/>
            <person name="Albersmeier A."/>
            <person name="Wichmann J."/>
            <person name="Grundmann M."/>
            <person name="Rupp O."/>
            <person name="Lauersen K.J."/>
            <person name="Blifernez-Klassen O."/>
            <person name="Kalinowski J."/>
            <person name="Goesmann A."/>
            <person name="Mussgnug J.H."/>
            <person name="Kruse O."/>
        </authorList>
    </citation>
    <scope>NUCLEOTIDE SEQUENCE [LARGE SCALE GENOMIC DNA]</scope>
    <source>
        <strain evidence="3 4">SAG 48.87</strain>
    </source>
</reference>
<gene>
    <name evidence="3" type="ORF">MNEG_11690</name>
</gene>